<reference evidence="1 2" key="1">
    <citation type="submission" date="2021-01" db="EMBL/GenBank/DDBJ databases">
        <title>Whole genome shotgun sequence of Asanoa siamensis NBRC 107932.</title>
        <authorList>
            <person name="Komaki H."/>
            <person name="Tamura T."/>
        </authorList>
    </citation>
    <scope>NUCLEOTIDE SEQUENCE [LARGE SCALE GENOMIC DNA]</scope>
    <source>
        <strain evidence="1 2">NBRC 107932</strain>
    </source>
</reference>
<evidence type="ECO:0000313" key="2">
    <source>
        <dbReference type="Proteomes" id="UP000604117"/>
    </source>
</evidence>
<gene>
    <name evidence="1" type="ORF">Asi02nite_08490</name>
</gene>
<comment type="caution">
    <text evidence="1">The sequence shown here is derived from an EMBL/GenBank/DDBJ whole genome shotgun (WGS) entry which is preliminary data.</text>
</comment>
<dbReference type="EMBL" id="BONE01000004">
    <property type="protein sequence ID" value="GIF71331.1"/>
    <property type="molecule type" value="Genomic_DNA"/>
</dbReference>
<accession>A0ABQ4CJ67</accession>
<evidence type="ECO:0008006" key="3">
    <source>
        <dbReference type="Google" id="ProtNLM"/>
    </source>
</evidence>
<dbReference type="Pfam" id="PF21863">
    <property type="entry name" value="HTH_67"/>
    <property type="match status" value="1"/>
</dbReference>
<dbReference type="NCBIfam" id="NF047719">
    <property type="entry name" value="SCO6745_fam_HTH"/>
    <property type="match status" value="1"/>
</dbReference>
<proteinExistence type="predicted"/>
<keyword evidence="2" id="KW-1185">Reference proteome</keyword>
<sequence length="287" mass="30470">MAAGTVHGMDSLPRTMWTLFEPIHDVTYFAPEARAAFEAANLRGFWRGYFAGRAAPLGAVDAAPVTALFWGFAPGMVARALPDVWSRATPAEALAARAAGARKSLESLLADAGPVDEAAALLREAASAVPTAGRALGAANAALPWPTDPIDVLWQAATILREHRGDGHVAALLVAGLDGAETGVWRSSIDQRRAYLQPARGWSDEEWSAAAARLRDRGWLDGSGAATKEALDARDEIESITDRLAAAPWQHLGERGVARLREVLRPLSVRARAALPTETPIGLPPVE</sequence>
<dbReference type="InterPro" id="IPR054058">
    <property type="entry name" value="HTH_67"/>
</dbReference>
<protein>
    <recommendedName>
        <fullName evidence="3">SalK</fullName>
    </recommendedName>
</protein>
<dbReference type="Proteomes" id="UP000604117">
    <property type="component" value="Unassembled WGS sequence"/>
</dbReference>
<name>A0ABQ4CJ67_9ACTN</name>
<organism evidence="1 2">
    <name type="scientific">Asanoa siamensis</name>
    <dbReference type="NCBI Taxonomy" id="926357"/>
    <lineage>
        <taxon>Bacteria</taxon>
        <taxon>Bacillati</taxon>
        <taxon>Actinomycetota</taxon>
        <taxon>Actinomycetes</taxon>
        <taxon>Micromonosporales</taxon>
        <taxon>Micromonosporaceae</taxon>
        <taxon>Asanoa</taxon>
    </lineage>
</organism>
<evidence type="ECO:0000313" key="1">
    <source>
        <dbReference type="EMBL" id="GIF71331.1"/>
    </source>
</evidence>